<dbReference type="InterPro" id="IPR023210">
    <property type="entry name" value="NADP_OxRdtase_dom"/>
</dbReference>
<evidence type="ECO:0000256" key="1">
    <source>
        <dbReference type="ARBA" id="ARBA00007905"/>
    </source>
</evidence>
<accession>A0A7R9PIW1</accession>
<sequence length="82" mass="9147">MFVPQLQSGVIVIPKSTNPERLKQNMDVFDFTINDKDVKYIESLDCNGRTCPFTDDQSVAATAVIMSDVQAISLSQRLDVHT</sequence>
<proteinExistence type="inferred from homology"/>
<dbReference type="SUPFAM" id="SSF51430">
    <property type="entry name" value="NAD(P)-linked oxidoreductase"/>
    <property type="match status" value="1"/>
</dbReference>
<dbReference type="PROSITE" id="PS00063">
    <property type="entry name" value="ALDOKETO_REDUCTASE_3"/>
    <property type="match status" value="1"/>
</dbReference>
<keyword evidence="2" id="KW-0521">NADP</keyword>
<dbReference type="AlphaFoldDB" id="A0A7R9PIW1"/>
<dbReference type="EMBL" id="OE839847">
    <property type="protein sequence ID" value="CAD7588730.1"/>
    <property type="molecule type" value="Genomic_DNA"/>
</dbReference>
<organism evidence="5">
    <name type="scientific">Timema genevievae</name>
    <name type="common">Walking stick</name>
    <dbReference type="NCBI Taxonomy" id="629358"/>
    <lineage>
        <taxon>Eukaryota</taxon>
        <taxon>Metazoa</taxon>
        <taxon>Ecdysozoa</taxon>
        <taxon>Arthropoda</taxon>
        <taxon>Hexapoda</taxon>
        <taxon>Insecta</taxon>
        <taxon>Pterygota</taxon>
        <taxon>Neoptera</taxon>
        <taxon>Polyneoptera</taxon>
        <taxon>Phasmatodea</taxon>
        <taxon>Timematodea</taxon>
        <taxon>Timematoidea</taxon>
        <taxon>Timematidae</taxon>
        <taxon>Timema</taxon>
    </lineage>
</organism>
<dbReference type="InterPro" id="IPR036812">
    <property type="entry name" value="NAD(P)_OxRdtase_dom_sf"/>
</dbReference>
<feature type="domain" description="NADP-dependent oxidoreductase" evidence="4">
    <location>
        <begin position="7"/>
        <end position="44"/>
    </location>
</feature>
<evidence type="ECO:0000256" key="3">
    <source>
        <dbReference type="ARBA" id="ARBA00023002"/>
    </source>
</evidence>
<reference evidence="5" key="1">
    <citation type="submission" date="2020-11" db="EMBL/GenBank/DDBJ databases">
        <authorList>
            <person name="Tran Van P."/>
        </authorList>
    </citation>
    <scope>NUCLEOTIDE SEQUENCE</scope>
</reference>
<evidence type="ECO:0000313" key="5">
    <source>
        <dbReference type="EMBL" id="CAD7588730.1"/>
    </source>
</evidence>
<evidence type="ECO:0000256" key="2">
    <source>
        <dbReference type="ARBA" id="ARBA00022857"/>
    </source>
</evidence>
<dbReference type="Pfam" id="PF00248">
    <property type="entry name" value="Aldo_ket_red"/>
    <property type="match status" value="1"/>
</dbReference>
<dbReference type="GO" id="GO:0016616">
    <property type="term" value="F:oxidoreductase activity, acting on the CH-OH group of donors, NAD or NADP as acceptor"/>
    <property type="evidence" value="ECO:0007669"/>
    <property type="project" value="UniProtKB-ARBA"/>
</dbReference>
<dbReference type="PANTHER" id="PTHR43827">
    <property type="entry name" value="2,5-DIKETO-D-GLUCONIC ACID REDUCTASE"/>
    <property type="match status" value="1"/>
</dbReference>
<name>A0A7R9PIW1_TIMGE</name>
<gene>
    <name evidence="5" type="ORF">TGEB3V08_LOCUS2769</name>
</gene>
<dbReference type="InterPro" id="IPR020471">
    <property type="entry name" value="AKR"/>
</dbReference>
<dbReference type="Gene3D" id="3.20.20.100">
    <property type="entry name" value="NADP-dependent oxidoreductase domain"/>
    <property type="match status" value="1"/>
</dbReference>
<dbReference type="InterPro" id="IPR018170">
    <property type="entry name" value="Aldo/ket_reductase_CS"/>
</dbReference>
<evidence type="ECO:0000259" key="4">
    <source>
        <dbReference type="Pfam" id="PF00248"/>
    </source>
</evidence>
<protein>
    <recommendedName>
        <fullName evidence="4">NADP-dependent oxidoreductase domain-containing protein</fullName>
    </recommendedName>
</protein>
<keyword evidence="3" id="KW-0560">Oxidoreductase</keyword>
<comment type="similarity">
    <text evidence="1">Belongs to the aldo/keto reductase family.</text>
</comment>
<dbReference type="PANTHER" id="PTHR43827:SF3">
    <property type="entry name" value="NADP-DEPENDENT OXIDOREDUCTASE DOMAIN-CONTAINING PROTEIN"/>
    <property type="match status" value="1"/>
</dbReference>